<dbReference type="Proteomes" id="UP000187001">
    <property type="component" value="Unassembled WGS sequence"/>
</dbReference>
<reference evidence="1 2" key="1">
    <citation type="submission" date="2016-07" db="EMBL/GenBank/DDBJ databases">
        <authorList>
            <person name="Sutton G."/>
            <person name="Brinkac L."/>
            <person name="Sanka R."/>
            <person name="Adams M."/>
            <person name="Lau E."/>
            <person name="Kumar A."/>
            <person name="Macaden R."/>
        </authorList>
    </citation>
    <scope>NUCLEOTIDE SEQUENCE [LARGE SCALE GENOMIC DNA]</scope>
    <source>
        <strain evidence="1 2">GA-0871</strain>
    </source>
</reference>
<evidence type="ECO:0000313" key="2">
    <source>
        <dbReference type="Proteomes" id="UP000187001"/>
    </source>
</evidence>
<name>A0ABD6QJF1_MYCFO</name>
<comment type="caution">
    <text evidence="1">The sequence shown here is derived from an EMBL/GenBank/DDBJ whole genome shotgun (WGS) entry which is preliminary data.</text>
</comment>
<dbReference type="EMBL" id="MBER01000097">
    <property type="protein sequence ID" value="OMC41890.1"/>
    <property type="molecule type" value="Genomic_DNA"/>
</dbReference>
<accession>A0ABD6QJF1</accession>
<organism evidence="1 2">
    <name type="scientific">Mycolicibacterium fortuitum</name>
    <name type="common">Mycobacterium fortuitum</name>
    <dbReference type="NCBI Taxonomy" id="1766"/>
    <lineage>
        <taxon>Bacteria</taxon>
        <taxon>Bacillati</taxon>
        <taxon>Actinomycetota</taxon>
        <taxon>Actinomycetes</taxon>
        <taxon>Mycobacteriales</taxon>
        <taxon>Mycobacteriaceae</taxon>
        <taxon>Mycolicibacterium</taxon>
    </lineage>
</organism>
<dbReference type="AlphaFoldDB" id="A0ABD6QJF1"/>
<evidence type="ECO:0000313" key="1">
    <source>
        <dbReference type="EMBL" id="OMC41890.1"/>
    </source>
</evidence>
<sequence>MWGLLKAGREVLSKAHALGVELLEEFDIDDWRAPDVVKAVELAVDGRRAADQGQATMFKVVKA</sequence>
<protein>
    <submittedName>
        <fullName evidence="1">Uncharacterized protein</fullName>
    </submittedName>
</protein>
<gene>
    <name evidence="1" type="ORF">A5742_31410</name>
</gene>
<proteinExistence type="predicted"/>